<dbReference type="GO" id="GO:0016020">
    <property type="term" value="C:membrane"/>
    <property type="evidence" value="ECO:0007669"/>
    <property type="project" value="UniProtKB-SubCell"/>
</dbReference>
<comment type="subcellular location">
    <subcellularLocation>
        <location evidence="1">Membrane</location>
        <topology evidence="1">Multi-pass membrane protein</topology>
    </subcellularLocation>
</comment>
<evidence type="ECO:0000256" key="2">
    <source>
        <dbReference type="ARBA" id="ARBA00009765"/>
    </source>
</evidence>
<protein>
    <submittedName>
        <fullName evidence="7">Magnesium and cobalt transporter</fullName>
    </submittedName>
</protein>
<dbReference type="Gene3D" id="1.20.58.340">
    <property type="entry name" value="Magnesium transport protein CorA, transmembrane region"/>
    <property type="match status" value="2"/>
</dbReference>
<dbReference type="RefSeq" id="WP_117118258.1">
    <property type="nucleotide sequence ID" value="NZ_BFBY01000005.1"/>
</dbReference>
<evidence type="ECO:0000256" key="5">
    <source>
        <dbReference type="ARBA" id="ARBA00023136"/>
    </source>
</evidence>
<feature type="transmembrane region" description="Helical" evidence="6">
    <location>
        <begin position="249"/>
        <end position="268"/>
    </location>
</feature>
<keyword evidence="5 6" id="KW-0472">Membrane</keyword>
<dbReference type="InterPro" id="IPR045861">
    <property type="entry name" value="CorA_cytoplasmic_dom"/>
</dbReference>
<dbReference type="OrthoDB" id="9803416at2"/>
<keyword evidence="3 6" id="KW-0812">Transmembrane</keyword>
<dbReference type="Gene3D" id="3.30.460.20">
    <property type="entry name" value="CorA soluble domain-like"/>
    <property type="match status" value="1"/>
</dbReference>
<comment type="similarity">
    <text evidence="2">Belongs to the CorA metal ion transporter (MIT) (TC 1.A.35) family.</text>
</comment>
<dbReference type="AlphaFoldDB" id="A0A2Z6T7Z7"/>
<dbReference type="InterPro" id="IPR002523">
    <property type="entry name" value="MgTranspt_CorA/ZnTranspt_ZntB"/>
</dbReference>
<dbReference type="SUPFAM" id="SSF144083">
    <property type="entry name" value="Magnesium transport protein CorA, transmembrane region"/>
    <property type="match status" value="1"/>
</dbReference>
<dbReference type="PANTHER" id="PTHR47891">
    <property type="entry name" value="TRANSPORTER-RELATED"/>
    <property type="match status" value="1"/>
</dbReference>
<gene>
    <name evidence="7" type="primary">corA</name>
    <name evidence="7" type="ORF">LrDSM24759_08350</name>
</gene>
<comment type="caution">
    <text evidence="7">The sequence shown here is derived from an EMBL/GenBank/DDBJ whole genome shotgun (WGS) entry which is preliminary data.</text>
</comment>
<proteinExistence type="inferred from homology"/>
<accession>A0A2Z6T7Z7</accession>
<dbReference type="InterPro" id="IPR045863">
    <property type="entry name" value="CorA_TM1_TM2"/>
</dbReference>
<keyword evidence="8" id="KW-1185">Reference proteome</keyword>
<keyword evidence="4 6" id="KW-1133">Transmembrane helix</keyword>
<evidence type="ECO:0000256" key="6">
    <source>
        <dbReference type="SAM" id="Phobius"/>
    </source>
</evidence>
<dbReference type="EMBL" id="BFBY01000005">
    <property type="protein sequence ID" value="GBG04921.1"/>
    <property type="molecule type" value="Genomic_DNA"/>
</dbReference>
<dbReference type="Proteomes" id="UP000257317">
    <property type="component" value="Unassembled WGS sequence"/>
</dbReference>
<organism evidence="7 8">
    <name type="scientific">Lactobacillus rodentium</name>
    <dbReference type="NCBI Taxonomy" id="947835"/>
    <lineage>
        <taxon>Bacteria</taxon>
        <taxon>Bacillati</taxon>
        <taxon>Bacillota</taxon>
        <taxon>Bacilli</taxon>
        <taxon>Lactobacillales</taxon>
        <taxon>Lactobacillaceae</taxon>
        <taxon>Lactobacillus</taxon>
    </lineage>
</organism>
<dbReference type="InterPro" id="IPR047199">
    <property type="entry name" value="CorA-like"/>
</dbReference>
<evidence type="ECO:0000256" key="4">
    <source>
        <dbReference type="ARBA" id="ARBA00022989"/>
    </source>
</evidence>
<dbReference type="Pfam" id="PF01544">
    <property type="entry name" value="CorA"/>
    <property type="match status" value="1"/>
</dbReference>
<dbReference type="GO" id="GO:0046873">
    <property type="term" value="F:metal ion transmembrane transporter activity"/>
    <property type="evidence" value="ECO:0007669"/>
    <property type="project" value="InterPro"/>
</dbReference>
<feature type="transmembrane region" description="Helical" evidence="6">
    <location>
        <begin position="280"/>
        <end position="300"/>
    </location>
</feature>
<name>A0A2Z6T7Z7_9LACO</name>
<dbReference type="SUPFAM" id="SSF143865">
    <property type="entry name" value="CorA soluble domain-like"/>
    <property type="match status" value="1"/>
</dbReference>
<dbReference type="PANTHER" id="PTHR47891:SF1">
    <property type="entry name" value="CORA-MAGNESIUM AND COBALT TRANSPORTER"/>
    <property type="match status" value="1"/>
</dbReference>
<sequence length="306" mass="35703">MIIKQTLSGEYDFDYKWFDIYNLDDHDIEVLKEKFHLTTEIISYINDIHERPHFDHDYITNSDLFVYDVPLWPTSETDHFTSLPIKFLMVHDILFTVHTPETTYMIEEFKTTAPKDIHSNKELVFAILFSVTKYFQRALSQLNSQRIVLDAHLSGSKIKNKDLQELAQVEKSLVFLSSSIRTNLMMLESLKNKKSGLHMNASEEEMCDDIIIEVQQASQTVKIYNEVTEEISATSNNILNNNLNDTMQFLTVWSLLLTVPTIVTGFFGMNVSLPILNKPIDWIIITVGTLLVMLWLLWYLKRHNRF</sequence>
<reference evidence="8" key="1">
    <citation type="submission" date="2018-03" db="EMBL/GenBank/DDBJ databases">
        <title>New taxa in the Lactobacillus gasseri group.</title>
        <authorList>
            <person name="Tanizawa Y."/>
            <person name="Tohno M."/>
            <person name="Endo A."/>
            <person name="Arita M."/>
        </authorList>
    </citation>
    <scope>NUCLEOTIDE SEQUENCE [LARGE SCALE GENOMIC DNA]</scope>
    <source>
        <strain evidence="8">DSM 24759</strain>
    </source>
</reference>
<evidence type="ECO:0000313" key="8">
    <source>
        <dbReference type="Proteomes" id="UP000257317"/>
    </source>
</evidence>
<dbReference type="CDD" id="cd12827">
    <property type="entry name" value="EcCorA_ZntB-like_u2"/>
    <property type="match status" value="1"/>
</dbReference>
<evidence type="ECO:0000313" key="7">
    <source>
        <dbReference type="EMBL" id="GBG04921.1"/>
    </source>
</evidence>
<evidence type="ECO:0000256" key="1">
    <source>
        <dbReference type="ARBA" id="ARBA00004141"/>
    </source>
</evidence>
<evidence type="ECO:0000256" key="3">
    <source>
        <dbReference type="ARBA" id="ARBA00022692"/>
    </source>
</evidence>